<sequence length="141" mass="15619">MPKQARLSGIKSYRCYTLKEAAALVGVSPRTIRNWIRDGLQLLDASYPPLIRGDDLRAHINAQREGRKVKTGLCEFYCLRCRACRGPAGAMADYEITGNKAMLTAICDVCETLMCKPVSLTSLSAIRAKLDLTIKRDELAL</sequence>
<protein>
    <submittedName>
        <fullName evidence="2">DNA-binding protein</fullName>
    </submittedName>
</protein>
<dbReference type="AlphaFoldDB" id="A0A2V4MQH5"/>
<dbReference type="RefSeq" id="WP_110795420.1">
    <property type="nucleotide sequence ID" value="NZ_KZ826483.1"/>
</dbReference>
<name>A0A2V4MQH5_9RHOB</name>
<dbReference type="InterPro" id="IPR041657">
    <property type="entry name" value="HTH_17"/>
</dbReference>
<dbReference type="EMBL" id="QFVT01000004">
    <property type="protein sequence ID" value="PYC47769.1"/>
    <property type="molecule type" value="Genomic_DNA"/>
</dbReference>
<feature type="domain" description="Helix-turn-helix" evidence="1">
    <location>
        <begin position="16"/>
        <end position="63"/>
    </location>
</feature>
<evidence type="ECO:0000313" key="2">
    <source>
        <dbReference type="EMBL" id="PYC47769.1"/>
    </source>
</evidence>
<organism evidence="2 3">
    <name type="scientific">Litorivita pollutaquae</name>
    <dbReference type="NCBI Taxonomy" id="2200892"/>
    <lineage>
        <taxon>Bacteria</taxon>
        <taxon>Pseudomonadati</taxon>
        <taxon>Pseudomonadota</taxon>
        <taxon>Alphaproteobacteria</taxon>
        <taxon>Rhodobacterales</taxon>
        <taxon>Paracoccaceae</taxon>
        <taxon>Litorivita</taxon>
    </lineage>
</organism>
<dbReference type="SUPFAM" id="SSF46955">
    <property type="entry name" value="Putative DNA-binding domain"/>
    <property type="match status" value="1"/>
</dbReference>
<dbReference type="Proteomes" id="UP000248012">
    <property type="component" value="Unassembled WGS sequence"/>
</dbReference>
<dbReference type="OrthoDB" id="8546410at2"/>
<gene>
    <name evidence="2" type="ORF">DI396_06590</name>
</gene>
<keyword evidence="3" id="KW-1185">Reference proteome</keyword>
<evidence type="ECO:0000313" key="3">
    <source>
        <dbReference type="Proteomes" id="UP000248012"/>
    </source>
</evidence>
<evidence type="ECO:0000259" key="1">
    <source>
        <dbReference type="Pfam" id="PF12728"/>
    </source>
</evidence>
<dbReference type="InterPro" id="IPR009061">
    <property type="entry name" value="DNA-bd_dom_put_sf"/>
</dbReference>
<dbReference type="Pfam" id="PF12728">
    <property type="entry name" value="HTH_17"/>
    <property type="match status" value="1"/>
</dbReference>
<proteinExistence type="predicted"/>
<accession>A0A2V4MQH5</accession>
<reference evidence="2 3" key="1">
    <citation type="submission" date="2018-05" db="EMBL/GenBank/DDBJ databases">
        <title>Oceanovita maritima gen. nov., sp. nov., a marine bacterium in the family Rhodobacteraceae isolated from surface seawater of Lundu port Xiamen, China.</title>
        <authorList>
            <person name="Hetharua B.H."/>
            <person name="Min D."/>
            <person name="Liao H."/>
            <person name="Tian Y."/>
        </authorList>
    </citation>
    <scope>NUCLEOTIDE SEQUENCE [LARGE SCALE GENOMIC DNA]</scope>
    <source>
        <strain evidence="2 3">FSX-11</strain>
    </source>
</reference>
<keyword evidence="2" id="KW-0238">DNA-binding</keyword>
<comment type="caution">
    <text evidence="2">The sequence shown here is derived from an EMBL/GenBank/DDBJ whole genome shotgun (WGS) entry which is preliminary data.</text>
</comment>
<dbReference type="GO" id="GO:0003677">
    <property type="term" value="F:DNA binding"/>
    <property type="evidence" value="ECO:0007669"/>
    <property type="project" value="UniProtKB-KW"/>
</dbReference>